<feature type="region of interest" description="Disordered" evidence="2">
    <location>
        <begin position="1013"/>
        <end position="1056"/>
    </location>
</feature>
<sequence>MAHHFQTATAITISGTPNGELTGFRNGCESSSSSSTGGAKVLSKAVAAKVSKGSSLATLCNIGNSCYMNSVLYTLRLAPNFTHNLHHLIEFCNLAVPRRSLEQSVFSLDSLTSHATPAQQQQTAQHKPKSSSLGRNIPGLHVANGRSWSSKDLASLGASNTSGTANSGSGGSSTIALAVSGSNSSGEANNHTNGGNDLYLGPAASTNTASVGLISNNNNEGDGGCGQQQQQSVGGAAKSSSQVVCETLHDLFHSLTHNEATGMIEPFHAGSVLQAVQSVSTTFEGNQQQDAHEFLMCILDSVREACQTLNRNLLANPDLLRSSSTLVAGASTTVLVDGLDSKNQISPASQPVSESKFSNTPFNPRYIFRRRKESVKSAKAAACKLKGVRTPSLSLTKVVSSTVPTQADSTPAGIAGDCCASFDTTGEALASTGQRSSGVSLDERTQAQDRILKLGLNFFREDFEGVTVSRTRCLSCETVTEQKETMIDIAIPIAASEINDVAKNAQQFYQDACITEEYFRGDNKYRCETCSGYTEACRSISFEILPRLLIVQLKRFNGDMEKINSYIPTPFVLQCFCRDCLGKPEADKRHVYRLYSVITHVGARLSVGHYIAYTCSLELPHQYFNCGRERQRRCLVASSLDGAGHGLTDGAQHQQQQQQQQQLGSTGGTVGGGKGFERTSEKSTSGQLKKLFGGKKLSSAGDMSKKLKYNVISRFSPTNGVDAPQLNGSNNGMATVSAAGAGQGCTDASDGKIGAASEGSSVTCALAENGTGSSLQERGSSFTSVLCPSYSCCGVCVKGTSRSLAATGSVLGPGATPAVPTASILLDGSSGTTNNGCSSSNAPRTNGGRAVAPVTTIHPNAHLAINHNHVLPECTNGDVGVSALPNGLLLSSFALNSNTTHSGSIGHTTSNTNTSSTSNNGNNDSVGSGLDYATQQQYQQLQMKWFMCDDDKIKVMTQAEFEDMLSPRRRHVITPYLLFYARFDVQSAATSPQLATSQSNVTSGATIKAYAGQAPSSSAGSSGTMLASTISSNHPASSGSPPTVLSDGPNSSVVTQ</sequence>
<dbReference type="FunCoup" id="W5JT32">
    <property type="interactions" value="1380"/>
</dbReference>
<reference evidence="4" key="2">
    <citation type="submission" date="2010-05" db="EMBL/GenBank/DDBJ databases">
        <authorList>
            <person name="Almeida L.G."/>
            <person name="Nicolas M.F."/>
            <person name="Souza R.C."/>
            <person name="Vasconcelos A.T.R."/>
        </authorList>
    </citation>
    <scope>NUCLEOTIDE SEQUENCE</scope>
</reference>
<evidence type="ECO:0000313" key="4">
    <source>
        <dbReference type="EMBL" id="ETN67301.1"/>
    </source>
</evidence>
<dbReference type="VEuPathDB" id="VectorBase:ADAC000893"/>
<dbReference type="InterPro" id="IPR038765">
    <property type="entry name" value="Papain-like_cys_pep_sf"/>
</dbReference>
<feature type="compositionally biased region" description="Gly residues" evidence="2">
    <location>
        <begin position="665"/>
        <end position="674"/>
    </location>
</feature>
<proteinExistence type="inferred from homology"/>
<feature type="region of interest" description="Disordered" evidence="2">
    <location>
        <begin position="112"/>
        <end position="145"/>
    </location>
</feature>
<dbReference type="InterPro" id="IPR050164">
    <property type="entry name" value="Peptidase_C19"/>
</dbReference>
<dbReference type="Gene3D" id="3.90.70.10">
    <property type="entry name" value="Cysteine proteinases"/>
    <property type="match status" value="2"/>
</dbReference>
<name>W5JT32_ANODA</name>
<dbReference type="AlphaFoldDB" id="W5JT32"/>
<feature type="compositionally biased region" description="Low complexity" evidence="2">
    <location>
        <begin position="112"/>
        <end position="125"/>
    </location>
</feature>
<dbReference type="EnsemblMetazoa" id="ADAC000893-RA">
    <property type="protein sequence ID" value="ADAC000893-PA"/>
    <property type="gene ID" value="ADAC000893"/>
</dbReference>
<dbReference type="GO" id="GO:0004843">
    <property type="term" value="F:cysteine-type deubiquitinase activity"/>
    <property type="evidence" value="ECO:0007669"/>
    <property type="project" value="InterPro"/>
</dbReference>
<feature type="region of interest" description="Disordered" evidence="2">
    <location>
        <begin position="904"/>
        <end position="929"/>
    </location>
</feature>
<dbReference type="VEuPathDB" id="VectorBase:ADAR2_004424"/>
<keyword evidence="6" id="KW-1185">Reference proteome</keyword>
<feature type="domain" description="USP" evidence="3">
    <location>
        <begin position="57"/>
        <end position="683"/>
    </location>
</feature>
<reference evidence="5" key="4">
    <citation type="submission" date="2015-06" db="UniProtKB">
        <authorList>
            <consortium name="EnsemblMetazoa"/>
        </authorList>
    </citation>
    <scope>IDENTIFICATION</scope>
</reference>
<feature type="region of interest" description="Disordered" evidence="2">
    <location>
        <begin position="646"/>
        <end position="688"/>
    </location>
</feature>
<comment type="similarity">
    <text evidence="1">Belongs to the peptidase C19 family.</text>
</comment>
<dbReference type="PROSITE" id="PS50235">
    <property type="entry name" value="USP_3"/>
    <property type="match status" value="1"/>
</dbReference>
<dbReference type="OrthoDB" id="10062454at2759"/>
<dbReference type="EMBL" id="ADMH02000227">
    <property type="protein sequence ID" value="ETN67301.1"/>
    <property type="molecule type" value="Genomic_DNA"/>
</dbReference>
<feature type="region of interest" description="Disordered" evidence="2">
    <location>
        <begin position="181"/>
        <end position="201"/>
    </location>
</feature>
<dbReference type="GO" id="GO:0016579">
    <property type="term" value="P:protein deubiquitination"/>
    <property type="evidence" value="ECO:0007669"/>
    <property type="project" value="InterPro"/>
</dbReference>
<reference evidence="4 6" key="1">
    <citation type="journal article" date="2010" name="BMC Genomics">
        <title>Combination of measures distinguishes pre-miRNAs from other stem-loops in the genome of the newly sequenced Anopheles darlingi.</title>
        <authorList>
            <person name="Mendes N.D."/>
            <person name="Freitas A.T."/>
            <person name="Vasconcelos A.T."/>
            <person name="Sagot M.F."/>
        </authorList>
    </citation>
    <scope>NUCLEOTIDE SEQUENCE</scope>
</reference>
<evidence type="ECO:0000256" key="1">
    <source>
        <dbReference type="ARBA" id="ARBA00009085"/>
    </source>
</evidence>
<organism evidence="4">
    <name type="scientific">Anopheles darlingi</name>
    <name type="common">Mosquito</name>
    <dbReference type="NCBI Taxonomy" id="43151"/>
    <lineage>
        <taxon>Eukaryota</taxon>
        <taxon>Metazoa</taxon>
        <taxon>Ecdysozoa</taxon>
        <taxon>Arthropoda</taxon>
        <taxon>Hexapoda</taxon>
        <taxon>Insecta</taxon>
        <taxon>Pterygota</taxon>
        <taxon>Neoptera</taxon>
        <taxon>Endopterygota</taxon>
        <taxon>Diptera</taxon>
        <taxon>Nematocera</taxon>
        <taxon>Culicoidea</taxon>
        <taxon>Culicidae</taxon>
        <taxon>Anophelinae</taxon>
        <taxon>Anopheles</taxon>
    </lineage>
</organism>
<dbReference type="SUPFAM" id="SSF54001">
    <property type="entry name" value="Cysteine proteinases"/>
    <property type="match status" value="1"/>
</dbReference>
<dbReference type="OMA" id="MNTTCHG"/>
<evidence type="ECO:0000313" key="6">
    <source>
        <dbReference type="Proteomes" id="UP000000673"/>
    </source>
</evidence>
<feature type="compositionally biased region" description="Polar residues" evidence="2">
    <location>
        <begin position="1029"/>
        <end position="1056"/>
    </location>
</feature>
<dbReference type="eggNOG" id="KOG1864">
    <property type="taxonomic scope" value="Eukaryota"/>
</dbReference>
<reference evidence="4" key="3">
    <citation type="journal article" date="2013" name="Nucleic Acids Res.">
        <title>The genome of Anopheles darlingi, the main neotropical malaria vector.</title>
        <authorList>
            <person name="Marinotti O."/>
            <person name="Cerqueira G.C."/>
            <person name="de Almeida L.G."/>
            <person name="Ferro M.I."/>
            <person name="Loreto E.L."/>
            <person name="Zaha A."/>
            <person name="Teixeira S.M."/>
            <person name="Wespiser A.R."/>
            <person name="Almeida E Silva A."/>
            <person name="Schlindwein A.D."/>
            <person name="Pacheco A.C."/>
            <person name="Silva A.L."/>
            <person name="Graveley B.R."/>
            <person name="Walenz B.P."/>
            <person name="Lima Bde A."/>
            <person name="Ribeiro C.A."/>
            <person name="Nunes-Silva C.G."/>
            <person name="de Carvalho C.R."/>
            <person name="Soares C.M."/>
            <person name="de Menezes C.B."/>
            <person name="Matiolli C."/>
            <person name="Caffrey D."/>
            <person name="Araujo D.A."/>
            <person name="de Oliveira D.M."/>
            <person name="Golenbock D."/>
            <person name="Grisard E.C."/>
            <person name="Fantinatti-Garboggini F."/>
            <person name="de Carvalho F.M."/>
            <person name="Barcellos F.G."/>
            <person name="Prosdocimi F."/>
            <person name="May G."/>
            <person name="Azevedo Junior G.M."/>
            <person name="Guimaraes G.M."/>
            <person name="Goldman G.H."/>
            <person name="Padilha I.Q."/>
            <person name="Batista Jda S."/>
            <person name="Ferro J.A."/>
            <person name="Ribeiro J.M."/>
            <person name="Fietto J.L."/>
            <person name="Dabbas K.M."/>
            <person name="Cerdeira L."/>
            <person name="Agnez-Lima L.F."/>
            <person name="Brocchi M."/>
            <person name="de Carvalho M.O."/>
            <person name="Teixeira Mde M."/>
            <person name="Diniz Maia Mde M."/>
            <person name="Goldman M.H."/>
            <person name="Cruz Schneider M.P."/>
            <person name="Felipe M.S."/>
            <person name="Hungria M."/>
            <person name="Nicolas M.F."/>
            <person name="Pereira M."/>
            <person name="Montes M.A."/>
            <person name="Cantao M.E."/>
            <person name="Vincentz M."/>
            <person name="Rafael M.S."/>
            <person name="Silverman N."/>
            <person name="Stoco P.H."/>
            <person name="Souza R.C."/>
            <person name="Vicentini R."/>
            <person name="Gazzinelli R.T."/>
            <person name="Neves Rde O."/>
            <person name="Silva R."/>
            <person name="Astolfi-Filho S."/>
            <person name="Maciel T.E."/>
            <person name="Urmenyi T.P."/>
            <person name="Tadei W.P."/>
            <person name="Camargo E.P."/>
            <person name="de Vasconcelos A.T."/>
        </authorList>
    </citation>
    <scope>NUCLEOTIDE SEQUENCE</scope>
</reference>
<dbReference type="STRING" id="43151.W5JT32"/>
<feature type="compositionally biased region" description="Low complexity" evidence="2">
    <location>
        <begin position="1013"/>
        <end position="1028"/>
    </location>
</feature>
<feature type="compositionally biased region" description="Polar residues" evidence="2">
    <location>
        <begin position="181"/>
        <end position="195"/>
    </location>
</feature>
<dbReference type="Proteomes" id="UP000000673">
    <property type="component" value="Unassembled WGS sequence"/>
</dbReference>
<accession>W5JT32</accession>
<dbReference type="GO" id="GO:0005829">
    <property type="term" value="C:cytosol"/>
    <property type="evidence" value="ECO:0007669"/>
    <property type="project" value="TreeGrafter"/>
</dbReference>
<dbReference type="PROSITE" id="PS00973">
    <property type="entry name" value="USP_2"/>
    <property type="match status" value="1"/>
</dbReference>
<gene>
    <name evidence="4" type="ORF">AND_000893</name>
</gene>
<dbReference type="InterPro" id="IPR028889">
    <property type="entry name" value="USP"/>
</dbReference>
<dbReference type="Pfam" id="PF00443">
    <property type="entry name" value="UCH"/>
    <property type="match status" value="1"/>
</dbReference>
<dbReference type="InterPro" id="IPR001394">
    <property type="entry name" value="Peptidase_C19_UCH"/>
</dbReference>
<dbReference type="PANTHER" id="PTHR24006">
    <property type="entry name" value="UBIQUITIN CARBOXYL-TERMINAL HYDROLASE"/>
    <property type="match status" value="1"/>
</dbReference>
<evidence type="ECO:0000259" key="3">
    <source>
        <dbReference type="PROSITE" id="PS50235"/>
    </source>
</evidence>
<feature type="compositionally biased region" description="Low complexity" evidence="2">
    <location>
        <begin position="646"/>
        <end position="664"/>
    </location>
</feature>
<evidence type="ECO:0000256" key="2">
    <source>
        <dbReference type="SAM" id="MobiDB-lite"/>
    </source>
</evidence>
<evidence type="ECO:0000313" key="5">
    <source>
        <dbReference type="EnsemblMetazoa" id="ADAC000893-PA"/>
    </source>
</evidence>
<dbReference type="GO" id="GO:0005634">
    <property type="term" value="C:nucleus"/>
    <property type="evidence" value="ECO:0007669"/>
    <property type="project" value="TreeGrafter"/>
</dbReference>
<dbReference type="PANTHER" id="PTHR24006:SF905">
    <property type="entry name" value="UBIQUITIN CARBOXYL-TERMINAL HYDROLASE 1"/>
    <property type="match status" value="1"/>
</dbReference>
<protein>
    <recommendedName>
        <fullName evidence="3">USP domain-containing protein</fullName>
    </recommendedName>
</protein>
<dbReference type="HOGENOM" id="CLU_290064_0_0_1"/>
<dbReference type="InterPro" id="IPR018200">
    <property type="entry name" value="USP_CS"/>
</dbReference>